<name>A0A0H2S3T1_9AGAM</name>
<dbReference type="OrthoDB" id="3245657at2759"/>
<feature type="compositionally biased region" description="Low complexity" evidence="1">
    <location>
        <begin position="195"/>
        <end position="222"/>
    </location>
</feature>
<dbReference type="Proteomes" id="UP000053477">
    <property type="component" value="Unassembled WGS sequence"/>
</dbReference>
<organism evidence="3 4">
    <name type="scientific">Schizopora paradoxa</name>
    <dbReference type="NCBI Taxonomy" id="27342"/>
    <lineage>
        <taxon>Eukaryota</taxon>
        <taxon>Fungi</taxon>
        <taxon>Dikarya</taxon>
        <taxon>Basidiomycota</taxon>
        <taxon>Agaricomycotina</taxon>
        <taxon>Agaricomycetes</taxon>
        <taxon>Hymenochaetales</taxon>
        <taxon>Schizoporaceae</taxon>
        <taxon>Schizopora</taxon>
    </lineage>
</organism>
<evidence type="ECO:0000313" key="4">
    <source>
        <dbReference type="Proteomes" id="UP000053477"/>
    </source>
</evidence>
<feature type="chain" id="PRO_5005202389" evidence="2">
    <location>
        <begin position="21"/>
        <end position="276"/>
    </location>
</feature>
<evidence type="ECO:0000256" key="1">
    <source>
        <dbReference type="SAM" id="MobiDB-lite"/>
    </source>
</evidence>
<evidence type="ECO:0000313" key="3">
    <source>
        <dbReference type="EMBL" id="KLO18722.1"/>
    </source>
</evidence>
<dbReference type="STRING" id="27342.A0A0H2S3T1"/>
<feature type="region of interest" description="Disordered" evidence="1">
    <location>
        <begin position="195"/>
        <end position="256"/>
    </location>
</feature>
<protein>
    <submittedName>
        <fullName evidence="3">Uncharacterized protein</fullName>
    </submittedName>
</protein>
<keyword evidence="2" id="KW-0732">Signal</keyword>
<feature type="signal peptide" evidence="2">
    <location>
        <begin position="1"/>
        <end position="20"/>
    </location>
</feature>
<feature type="compositionally biased region" description="Polar residues" evidence="1">
    <location>
        <begin position="223"/>
        <end position="235"/>
    </location>
</feature>
<evidence type="ECO:0000256" key="2">
    <source>
        <dbReference type="SAM" id="SignalP"/>
    </source>
</evidence>
<gene>
    <name evidence="3" type="ORF">SCHPADRAFT_993380</name>
</gene>
<dbReference type="InParanoid" id="A0A0H2S3T1"/>
<dbReference type="EMBL" id="KQ085892">
    <property type="protein sequence ID" value="KLO18722.1"/>
    <property type="molecule type" value="Genomic_DNA"/>
</dbReference>
<keyword evidence="4" id="KW-1185">Reference proteome</keyword>
<dbReference type="AlphaFoldDB" id="A0A0H2S3T1"/>
<reference evidence="3 4" key="1">
    <citation type="submission" date="2015-04" db="EMBL/GenBank/DDBJ databases">
        <title>Complete genome sequence of Schizopora paradoxa KUC8140, a cosmopolitan wood degrader in East Asia.</title>
        <authorList>
            <consortium name="DOE Joint Genome Institute"/>
            <person name="Min B."/>
            <person name="Park H."/>
            <person name="Jang Y."/>
            <person name="Kim J.-J."/>
            <person name="Kim K.H."/>
            <person name="Pangilinan J."/>
            <person name="Lipzen A."/>
            <person name="Riley R."/>
            <person name="Grigoriev I.V."/>
            <person name="Spatafora J.W."/>
            <person name="Choi I.-G."/>
        </authorList>
    </citation>
    <scope>NUCLEOTIDE SEQUENCE [LARGE SCALE GENOMIC DNA]</scope>
    <source>
        <strain evidence="3 4">KUC8140</strain>
    </source>
</reference>
<feature type="compositionally biased region" description="Low complexity" evidence="1">
    <location>
        <begin position="236"/>
        <end position="255"/>
    </location>
</feature>
<proteinExistence type="predicted"/>
<accession>A0A0H2S3T1</accession>
<dbReference type="Gene3D" id="2.60.120.260">
    <property type="entry name" value="Galactose-binding domain-like"/>
    <property type="match status" value="1"/>
</dbReference>
<sequence length="276" mass="28494">MPQIMHRLAVALLLFKGVLCTLRNVSIDDTMGDPVTRRNIIYNPPGDWAHGQSCRSCSAQATQPEDAFDGTWHNSTYQVGGSLVSASAQFNGTAVYVICILTGSLQRPNGNSDMTFILDGKTVGNFALAPDGDDEYKSNVTVYANESLSSGVHNITLVSGLAGQESLVLLDRIIYSMDDGDGVPEPSASAQISLDNISSSGSSTSSALKSSPTDSKSSSDSTGVANATSASQPTNSDSAASSSASSSTSPSATSSGWRNEVGTIAGILAISLILLV</sequence>